<reference evidence="1 2" key="1">
    <citation type="journal article" date="2007" name="Nature">
        <title>Evolution of genes and genomes on the Drosophila phylogeny.</title>
        <authorList>
            <consortium name="Drosophila 12 Genomes Consortium"/>
            <person name="Clark A.G."/>
            <person name="Eisen M.B."/>
            <person name="Smith D.R."/>
            <person name="Bergman C.M."/>
            <person name="Oliver B."/>
            <person name="Markow T.A."/>
            <person name="Kaufman T.C."/>
            <person name="Kellis M."/>
            <person name="Gelbart W."/>
            <person name="Iyer V.N."/>
            <person name="Pollard D.A."/>
            <person name="Sackton T.B."/>
            <person name="Larracuente A.M."/>
            <person name="Singh N.D."/>
            <person name="Abad J.P."/>
            <person name="Abt D.N."/>
            <person name="Adryan B."/>
            <person name="Aguade M."/>
            <person name="Akashi H."/>
            <person name="Anderson W.W."/>
            <person name="Aquadro C.F."/>
            <person name="Ardell D.H."/>
            <person name="Arguello R."/>
            <person name="Artieri C.G."/>
            <person name="Barbash D.A."/>
            <person name="Barker D."/>
            <person name="Barsanti P."/>
            <person name="Batterham P."/>
            <person name="Batzoglou S."/>
            <person name="Begun D."/>
            <person name="Bhutkar A."/>
            <person name="Blanco E."/>
            <person name="Bosak S.A."/>
            <person name="Bradley R.K."/>
            <person name="Brand A.D."/>
            <person name="Brent M.R."/>
            <person name="Brooks A.N."/>
            <person name="Brown R.H."/>
            <person name="Butlin R.K."/>
            <person name="Caggese C."/>
            <person name="Calvi B.R."/>
            <person name="Bernardo de Carvalho A."/>
            <person name="Caspi A."/>
            <person name="Castrezana S."/>
            <person name="Celniker S.E."/>
            <person name="Chang J.L."/>
            <person name="Chapple C."/>
            <person name="Chatterji S."/>
            <person name="Chinwalla A."/>
            <person name="Civetta A."/>
            <person name="Clifton S.W."/>
            <person name="Comeron J.M."/>
            <person name="Costello J.C."/>
            <person name="Coyne J.A."/>
            <person name="Daub J."/>
            <person name="David R.G."/>
            <person name="Delcher A.L."/>
            <person name="Delehaunty K."/>
            <person name="Do C.B."/>
            <person name="Ebling H."/>
            <person name="Edwards K."/>
            <person name="Eickbush T."/>
            <person name="Evans J.D."/>
            <person name="Filipski A."/>
            <person name="Findeiss S."/>
            <person name="Freyhult E."/>
            <person name="Fulton L."/>
            <person name="Fulton R."/>
            <person name="Garcia A.C."/>
            <person name="Gardiner A."/>
            <person name="Garfield D.A."/>
            <person name="Garvin B.E."/>
            <person name="Gibson G."/>
            <person name="Gilbert D."/>
            <person name="Gnerre S."/>
            <person name="Godfrey J."/>
            <person name="Good R."/>
            <person name="Gotea V."/>
            <person name="Gravely B."/>
            <person name="Greenberg A.J."/>
            <person name="Griffiths-Jones S."/>
            <person name="Gross S."/>
            <person name="Guigo R."/>
            <person name="Gustafson E.A."/>
            <person name="Haerty W."/>
            <person name="Hahn M.W."/>
            <person name="Halligan D.L."/>
            <person name="Halpern A.L."/>
            <person name="Halter G.M."/>
            <person name="Han M.V."/>
            <person name="Heger A."/>
            <person name="Hillier L."/>
            <person name="Hinrichs A.S."/>
            <person name="Holmes I."/>
            <person name="Hoskins R.A."/>
            <person name="Hubisz M.J."/>
            <person name="Hultmark D."/>
            <person name="Huntley M.A."/>
            <person name="Jaffe D.B."/>
            <person name="Jagadeeshan S."/>
            <person name="Jeck W.R."/>
            <person name="Johnson J."/>
            <person name="Jones C.D."/>
            <person name="Jordan W.C."/>
            <person name="Karpen G.H."/>
            <person name="Kataoka E."/>
            <person name="Keightley P.D."/>
            <person name="Kheradpour P."/>
            <person name="Kirkness E.F."/>
            <person name="Koerich L.B."/>
            <person name="Kristiansen K."/>
            <person name="Kudrna D."/>
            <person name="Kulathinal R.J."/>
            <person name="Kumar S."/>
            <person name="Kwok R."/>
            <person name="Lander E."/>
            <person name="Langley C.H."/>
            <person name="Lapoint R."/>
            <person name="Lazzaro B.P."/>
            <person name="Lee S.J."/>
            <person name="Levesque L."/>
            <person name="Li R."/>
            <person name="Lin C.F."/>
            <person name="Lin M.F."/>
            <person name="Lindblad-Toh K."/>
            <person name="Llopart A."/>
            <person name="Long M."/>
            <person name="Low L."/>
            <person name="Lozovsky E."/>
            <person name="Lu J."/>
            <person name="Luo M."/>
            <person name="Machado C.A."/>
            <person name="Makalowski W."/>
            <person name="Marzo M."/>
            <person name="Matsuda M."/>
            <person name="Matzkin L."/>
            <person name="McAllister B."/>
            <person name="McBride C.S."/>
            <person name="McKernan B."/>
            <person name="McKernan K."/>
            <person name="Mendez-Lago M."/>
            <person name="Minx P."/>
            <person name="Mollenhauer M.U."/>
            <person name="Montooth K."/>
            <person name="Mount S.M."/>
            <person name="Mu X."/>
            <person name="Myers E."/>
            <person name="Negre B."/>
            <person name="Newfeld S."/>
            <person name="Nielsen R."/>
            <person name="Noor M.A."/>
            <person name="O'Grady P."/>
            <person name="Pachter L."/>
            <person name="Papaceit M."/>
            <person name="Parisi M.J."/>
            <person name="Parisi M."/>
            <person name="Parts L."/>
            <person name="Pedersen J.S."/>
            <person name="Pesole G."/>
            <person name="Phillippy A.M."/>
            <person name="Ponting C.P."/>
            <person name="Pop M."/>
            <person name="Porcelli D."/>
            <person name="Powell J.R."/>
            <person name="Prohaska S."/>
            <person name="Pruitt K."/>
            <person name="Puig M."/>
            <person name="Quesneville H."/>
            <person name="Ram K.R."/>
            <person name="Rand D."/>
            <person name="Rasmussen M.D."/>
            <person name="Reed L.K."/>
            <person name="Reenan R."/>
            <person name="Reily A."/>
            <person name="Remington K.A."/>
            <person name="Rieger T.T."/>
            <person name="Ritchie M.G."/>
            <person name="Robin C."/>
            <person name="Rogers Y.H."/>
            <person name="Rohde C."/>
            <person name="Rozas J."/>
            <person name="Rubenfield M.J."/>
            <person name="Ruiz A."/>
            <person name="Russo S."/>
            <person name="Salzberg S.L."/>
            <person name="Sanchez-Gracia A."/>
            <person name="Saranga D.J."/>
            <person name="Sato H."/>
            <person name="Schaeffer S.W."/>
            <person name="Schatz M.C."/>
            <person name="Schlenke T."/>
            <person name="Schwartz R."/>
            <person name="Segarra C."/>
            <person name="Singh R.S."/>
            <person name="Sirot L."/>
            <person name="Sirota M."/>
            <person name="Sisneros N.B."/>
            <person name="Smith C.D."/>
            <person name="Smith T.F."/>
            <person name="Spieth J."/>
            <person name="Stage D.E."/>
            <person name="Stark A."/>
            <person name="Stephan W."/>
            <person name="Strausberg R.L."/>
            <person name="Strempel S."/>
            <person name="Sturgill D."/>
            <person name="Sutton G."/>
            <person name="Sutton G.G."/>
            <person name="Tao W."/>
            <person name="Teichmann S."/>
            <person name="Tobari Y.N."/>
            <person name="Tomimura Y."/>
            <person name="Tsolas J.M."/>
            <person name="Valente V.L."/>
            <person name="Venter E."/>
            <person name="Venter J.C."/>
            <person name="Vicario S."/>
            <person name="Vieira F.G."/>
            <person name="Vilella A.J."/>
            <person name="Villasante A."/>
            <person name="Walenz B."/>
            <person name="Wang J."/>
            <person name="Wasserman M."/>
            <person name="Watts T."/>
            <person name="Wilson D."/>
            <person name="Wilson R.K."/>
            <person name="Wing R.A."/>
            <person name="Wolfner M.F."/>
            <person name="Wong A."/>
            <person name="Wong G.K."/>
            <person name="Wu C.I."/>
            <person name="Wu G."/>
            <person name="Yamamoto D."/>
            <person name="Yang H.P."/>
            <person name="Yang S.P."/>
            <person name="Yorke J.A."/>
            <person name="Yoshida K."/>
            <person name="Zdobnov E."/>
            <person name="Zhang P."/>
            <person name="Zhang Y."/>
            <person name="Zimin A.V."/>
            <person name="Baldwin J."/>
            <person name="Abdouelleil A."/>
            <person name="Abdulkadir J."/>
            <person name="Abebe A."/>
            <person name="Abera B."/>
            <person name="Abreu J."/>
            <person name="Acer S.C."/>
            <person name="Aftuck L."/>
            <person name="Alexander A."/>
            <person name="An P."/>
            <person name="Anderson E."/>
            <person name="Anderson S."/>
            <person name="Arachi H."/>
            <person name="Azer M."/>
            <person name="Bachantsang P."/>
            <person name="Barry A."/>
            <person name="Bayul T."/>
            <person name="Berlin A."/>
            <person name="Bessette D."/>
            <person name="Bloom T."/>
            <person name="Blye J."/>
            <person name="Boguslavskiy L."/>
            <person name="Bonnet C."/>
            <person name="Boukhgalter B."/>
            <person name="Bourzgui I."/>
            <person name="Brown A."/>
            <person name="Cahill P."/>
            <person name="Channer S."/>
            <person name="Cheshatsang Y."/>
            <person name="Chuda L."/>
            <person name="Citroen M."/>
            <person name="Collymore A."/>
            <person name="Cooke P."/>
            <person name="Costello M."/>
            <person name="D'Aco K."/>
            <person name="Daza R."/>
            <person name="De Haan G."/>
            <person name="DeGray S."/>
            <person name="DeMaso C."/>
            <person name="Dhargay N."/>
            <person name="Dooley K."/>
            <person name="Dooley E."/>
            <person name="Doricent M."/>
            <person name="Dorje P."/>
            <person name="Dorjee K."/>
            <person name="Dupes A."/>
            <person name="Elong R."/>
            <person name="Falk J."/>
            <person name="Farina A."/>
            <person name="Faro S."/>
            <person name="Ferguson D."/>
            <person name="Fisher S."/>
            <person name="Foley C.D."/>
            <person name="Franke A."/>
            <person name="Friedrich D."/>
            <person name="Gadbois L."/>
            <person name="Gearin G."/>
            <person name="Gearin C.R."/>
            <person name="Giannoukos G."/>
            <person name="Goode T."/>
            <person name="Graham J."/>
            <person name="Grandbois E."/>
            <person name="Grewal S."/>
            <person name="Gyaltsen K."/>
            <person name="Hafez N."/>
            <person name="Hagos B."/>
            <person name="Hall J."/>
            <person name="Henson C."/>
            <person name="Hollinger A."/>
            <person name="Honan T."/>
            <person name="Huard M.D."/>
            <person name="Hughes L."/>
            <person name="Hurhula B."/>
            <person name="Husby M.E."/>
            <person name="Kamat A."/>
            <person name="Kanga B."/>
            <person name="Kashin S."/>
            <person name="Khazanovich D."/>
            <person name="Kisner P."/>
            <person name="Lance K."/>
            <person name="Lara M."/>
            <person name="Lee W."/>
            <person name="Lennon N."/>
            <person name="Letendre F."/>
            <person name="LeVine R."/>
            <person name="Lipovsky A."/>
            <person name="Liu X."/>
            <person name="Liu J."/>
            <person name="Liu S."/>
            <person name="Lokyitsang T."/>
            <person name="Lokyitsang Y."/>
            <person name="Lubonja R."/>
            <person name="Lui A."/>
            <person name="MacDonald P."/>
            <person name="Magnisalis V."/>
            <person name="Maru K."/>
            <person name="Matthews C."/>
            <person name="McCusker W."/>
            <person name="McDonough S."/>
            <person name="Mehta T."/>
            <person name="Meldrim J."/>
            <person name="Meneus L."/>
            <person name="Mihai O."/>
            <person name="Mihalev A."/>
            <person name="Mihova T."/>
            <person name="Mittelman R."/>
            <person name="Mlenga V."/>
            <person name="Montmayeur A."/>
            <person name="Mulrain L."/>
            <person name="Navidi A."/>
            <person name="Naylor J."/>
            <person name="Negash T."/>
            <person name="Nguyen T."/>
            <person name="Nguyen N."/>
            <person name="Nicol R."/>
            <person name="Norbu C."/>
            <person name="Norbu N."/>
            <person name="Novod N."/>
            <person name="O'Neill B."/>
            <person name="Osman S."/>
            <person name="Markiewicz E."/>
            <person name="Oyono O.L."/>
            <person name="Patti C."/>
            <person name="Phunkhang P."/>
            <person name="Pierre F."/>
            <person name="Priest M."/>
            <person name="Raghuraman S."/>
            <person name="Rege F."/>
            <person name="Reyes R."/>
            <person name="Rise C."/>
            <person name="Rogov P."/>
            <person name="Ross K."/>
            <person name="Ryan E."/>
            <person name="Settipalli S."/>
            <person name="Shea T."/>
            <person name="Sherpa N."/>
            <person name="Shi L."/>
            <person name="Shih D."/>
            <person name="Sparrow T."/>
            <person name="Spaulding J."/>
            <person name="Stalker J."/>
            <person name="Stange-Thomann N."/>
            <person name="Stavropoulos S."/>
            <person name="Stone C."/>
            <person name="Strader C."/>
            <person name="Tesfaye S."/>
            <person name="Thomson T."/>
            <person name="Thoulutsang Y."/>
            <person name="Thoulutsang D."/>
            <person name="Topham K."/>
            <person name="Topping I."/>
            <person name="Tsamla T."/>
            <person name="Vassiliev H."/>
            <person name="Vo A."/>
            <person name="Wangchuk T."/>
            <person name="Wangdi T."/>
            <person name="Weiand M."/>
            <person name="Wilkinson J."/>
            <person name="Wilson A."/>
            <person name="Yadav S."/>
            <person name="Young G."/>
            <person name="Yu Q."/>
            <person name="Zembek L."/>
            <person name="Zhong D."/>
            <person name="Zimmer A."/>
            <person name="Zwirko Z."/>
            <person name="Jaffe D.B."/>
            <person name="Alvarez P."/>
            <person name="Brockman W."/>
            <person name="Butler J."/>
            <person name="Chin C."/>
            <person name="Gnerre S."/>
            <person name="Grabherr M."/>
            <person name="Kleber M."/>
            <person name="Mauceli E."/>
            <person name="MacCallum I."/>
        </authorList>
    </citation>
    <scope>NUCLEOTIDE SEQUENCE [LARGE SCALE GENOMIC DNA]</scope>
    <source>
        <strain evidence="2">Rob3c / Tucson 14021-0248.25</strain>
    </source>
</reference>
<dbReference type="GO" id="GO:0005783">
    <property type="term" value="C:endoplasmic reticulum"/>
    <property type="evidence" value="ECO:0007669"/>
    <property type="project" value="EnsemblMetazoa"/>
</dbReference>
<evidence type="ECO:0000313" key="2">
    <source>
        <dbReference type="Proteomes" id="UP000001292"/>
    </source>
</evidence>
<sequence length="149" mass="17651">MSMSMAPATVLQMLRGLSTPRLLTQIHQHRALGNHYHHYHQHYQHQHHLLRHQQQYLRLFTCTALPAAAPAHFPILHTARGYSSTTIIAQNNVEDVREVLHYYRQFDDPINQFRENQRKLAEQMLEAERIEQSKTKPMVKQWSRNILGR</sequence>
<dbReference type="GO" id="GO:0005794">
    <property type="term" value="C:Golgi apparatus"/>
    <property type="evidence" value="ECO:0007669"/>
    <property type="project" value="EnsemblMetazoa"/>
</dbReference>
<name>B4I9Z7_DROSE</name>
<gene>
    <name evidence="1" type="primary">Dsec\GM18857</name>
    <name evidence="1" type="ORF">Dsec_GM18857</name>
</gene>
<accession>B4I9Z7</accession>
<dbReference type="GO" id="GO:0005739">
    <property type="term" value="C:mitochondrion"/>
    <property type="evidence" value="ECO:0007669"/>
    <property type="project" value="EnsemblMetazoa"/>
</dbReference>
<dbReference type="Proteomes" id="UP000001292">
    <property type="component" value="Unassembled WGS sequence"/>
</dbReference>
<dbReference type="GO" id="GO:0070972">
    <property type="term" value="P:protein localization to endoplasmic reticulum"/>
    <property type="evidence" value="ECO:0007669"/>
    <property type="project" value="EnsemblMetazoa"/>
</dbReference>
<protein>
    <submittedName>
        <fullName evidence="1">GM18857</fullName>
    </submittedName>
</protein>
<organism evidence="2">
    <name type="scientific">Drosophila sechellia</name>
    <name type="common">Fruit fly</name>
    <dbReference type="NCBI Taxonomy" id="7238"/>
    <lineage>
        <taxon>Eukaryota</taxon>
        <taxon>Metazoa</taxon>
        <taxon>Ecdysozoa</taxon>
        <taxon>Arthropoda</taxon>
        <taxon>Hexapoda</taxon>
        <taxon>Insecta</taxon>
        <taxon>Pterygota</taxon>
        <taxon>Neoptera</taxon>
        <taxon>Endopterygota</taxon>
        <taxon>Diptera</taxon>
        <taxon>Brachycera</taxon>
        <taxon>Muscomorpha</taxon>
        <taxon>Ephydroidea</taxon>
        <taxon>Drosophilidae</taxon>
        <taxon>Drosophila</taxon>
        <taxon>Sophophora</taxon>
    </lineage>
</organism>
<dbReference type="STRING" id="7238.B4I9Z7"/>
<proteinExistence type="predicted"/>
<dbReference type="GO" id="GO:0034067">
    <property type="term" value="P:protein localization to Golgi apparatus"/>
    <property type="evidence" value="ECO:0007669"/>
    <property type="project" value="EnsemblMetazoa"/>
</dbReference>
<evidence type="ECO:0000313" key="1">
    <source>
        <dbReference type="EMBL" id="EDW44028.1"/>
    </source>
</evidence>
<dbReference type="EMBL" id="CH480825">
    <property type="protein sequence ID" value="EDW44028.1"/>
    <property type="molecule type" value="Genomic_DNA"/>
</dbReference>
<dbReference type="PhylomeDB" id="B4I9Z7"/>
<keyword evidence="2" id="KW-1185">Reference proteome</keyword>
<dbReference type="GO" id="GO:0140608">
    <property type="term" value="F:cysteine-type endopeptidase activator activity"/>
    <property type="evidence" value="ECO:0007669"/>
    <property type="project" value="EnsemblMetazoa"/>
</dbReference>
<dbReference type="GO" id="GO:0007005">
    <property type="term" value="P:mitochondrion organization"/>
    <property type="evidence" value="ECO:0007669"/>
    <property type="project" value="EnsemblMetazoa"/>
</dbReference>
<dbReference type="HOGENOM" id="CLU_1751616_0_0_1"/>
<dbReference type="AlphaFoldDB" id="B4I9Z7"/>